<evidence type="ECO:0000256" key="2">
    <source>
        <dbReference type="ARBA" id="ARBA00022840"/>
    </source>
</evidence>
<proteinExistence type="predicted"/>
<gene>
    <name evidence="5" type="ORF">HW270_05520</name>
</gene>
<dbReference type="InterPro" id="IPR042099">
    <property type="entry name" value="ANL_N_sf"/>
</dbReference>
<reference evidence="5 6" key="1">
    <citation type="submission" date="2020-06" db="EMBL/GenBank/DDBJ databases">
        <title>Mogibacterium timidum strain W9173 genomic sequence.</title>
        <authorList>
            <person name="Wade W.G."/>
            <person name="Johnston C.D."/>
            <person name="Chen T."/>
            <person name="Dewhirst F.E."/>
        </authorList>
    </citation>
    <scope>NUCLEOTIDE SEQUENCE [LARGE SCALE GENOMIC DNA]</scope>
    <source>
        <strain evidence="5 6">W9173</strain>
    </source>
</reference>
<sequence length="629" mass="70916">MSTNSTTGTSRRDADFNGAGELQCRAHYRALKSGELEDMQSMMDYIKESGDPAIAYRWRRAVTDIKNILETSAELYGDKPLFLQKFENDQPFQEISYSKVLTDVNALGTALIELGLKGKHVGVIGKNCYEWAESYLAVVCGTGVIVPLDKELNEDELAHLTAGGELSAVITMDKHYDMFKRIKDRDDNSLKLVINAGMHSHENEHKGLLSWHKLRERGYELVEAGDRSFIDAEIVNTDLAVILFTSGTTGTSKGVMLSNRNISSNVMLAQSFIDIQPGDVFFSVLPIHHTYECTCTFIEAMYCGATIAFCRGLKYIVKDLQEVRPHLMLAVPLIYENFYSKIIRQIRKSGKEKQLNALLKINKYTRRIGLDISKKATKQITDLFGGRMKMLIVGGAAIDGKIMDFFRSLGINAVQGYGLTETSPMVSLNPDNAKLIDNASAGHLLPFVECMIADKDAEGIGEICFRGPNIMMGYYKDPESTADAIVDGWFHTGDLGYINENDYVYITGRKKNVIIAANGKNVFPEELEFYLMKNDCIAECMIWGDEDNEDSLKRGIYATIRADREHITEELGEDATDEQVREYIERIVDTQNDTMPIFKRINHVIIRDREFNKTTGLKIRRFVEDNKWA</sequence>
<evidence type="ECO:0000313" key="6">
    <source>
        <dbReference type="Proteomes" id="UP000526307"/>
    </source>
</evidence>
<evidence type="ECO:0000313" key="5">
    <source>
        <dbReference type="EMBL" id="NWO23522.1"/>
    </source>
</evidence>
<name>A0A7Y8VS41_9FIRM</name>
<dbReference type="InterPro" id="IPR020845">
    <property type="entry name" value="AMP-binding_CS"/>
</dbReference>
<keyword evidence="2" id="KW-0067">ATP-binding</keyword>
<evidence type="ECO:0000256" key="3">
    <source>
        <dbReference type="ARBA" id="ARBA00024484"/>
    </source>
</evidence>
<dbReference type="EMBL" id="JABXYR010000002">
    <property type="protein sequence ID" value="NWO23522.1"/>
    <property type="molecule type" value="Genomic_DNA"/>
</dbReference>
<protein>
    <submittedName>
        <fullName evidence="5">AMP-binding protein</fullName>
    </submittedName>
</protein>
<accession>A0A7Y8VS41</accession>
<dbReference type="InterPro" id="IPR000873">
    <property type="entry name" value="AMP-dep_synth/lig_dom"/>
</dbReference>
<dbReference type="RefSeq" id="WP_178978577.1">
    <property type="nucleotide sequence ID" value="NZ_CAUTAN010000046.1"/>
</dbReference>
<evidence type="ECO:0000256" key="1">
    <source>
        <dbReference type="ARBA" id="ARBA00022741"/>
    </source>
</evidence>
<keyword evidence="6" id="KW-1185">Reference proteome</keyword>
<comment type="caution">
    <text evidence="5">The sequence shown here is derived from an EMBL/GenBank/DDBJ whole genome shotgun (WGS) entry which is preliminary data.</text>
</comment>
<keyword evidence="1" id="KW-0547">Nucleotide-binding</keyword>
<organism evidence="5 6">
    <name type="scientific">Mogibacterium timidum</name>
    <dbReference type="NCBI Taxonomy" id="35519"/>
    <lineage>
        <taxon>Bacteria</taxon>
        <taxon>Bacillati</taxon>
        <taxon>Bacillota</taxon>
        <taxon>Clostridia</taxon>
        <taxon>Peptostreptococcales</taxon>
        <taxon>Anaerovoracaceae</taxon>
        <taxon>Mogibacterium</taxon>
    </lineage>
</organism>
<dbReference type="PANTHER" id="PTHR43272:SF33">
    <property type="entry name" value="AMP-BINDING DOMAIN-CONTAINING PROTEIN-RELATED"/>
    <property type="match status" value="1"/>
</dbReference>
<dbReference type="Pfam" id="PF00501">
    <property type="entry name" value="AMP-binding"/>
    <property type="match status" value="1"/>
</dbReference>
<dbReference type="SUPFAM" id="SSF56801">
    <property type="entry name" value="Acetyl-CoA synthetase-like"/>
    <property type="match status" value="1"/>
</dbReference>
<dbReference type="PROSITE" id="PS00455">
    <property type="entry name" value="AMP_BINDING"/>
    <property type="match status" value="1"/>
</dbReference>
<dbReference type="Gene3D" id="3.40.50.12780">
    <property type="entry name" value="N-terminal domain of ligase-like"/>
    <property type="match status" value="1"/>
</dbReference>
<dbReference type="AlphaFoldDB" id="A0A7Y8VS41"/>
<evidence type="ECO:0000259" key="4">
    <source>
        <dbReference type="Pfam" id="PF00501"/>
    </source>
</evidence>
<comment type="catalytic activity">
    <reaction evidence="3">
        <text>a long-chain fatty acid + ATP + CoA = a long-chain fatty acyl-CoA + AMP + diphosphate</text>
        <dbReference type="Rhea" id="RHEA:15421"/>
        <dbReference type="ChEBI" id="CHEBI:30616"/>
        <dbReference type="ChEBI" id="CHEBI:33019"/>
        <dbReference type="ChEBI" id="CHEBI:57287"/>
        <dbReference type="ChEBI" id="CHEBI:57560"/>
        <dbReference type="ChEBI" id="CHEBI:83139"/>
        <dbReference type="ChEBI" id="CHEBI:456215"/>
        <dbReference type="EC" id="6.2.1.3"/>
    </reaction>
    <physiologicalReaction direction="left-to-right" evidence="3">
        <dbReference type="Rhea" id="RHEA:15422"/>
    </physiologicalReaction>
</comment>
<dbReference type="Proteomes" id="UP000526307">
    <property type="component" value="Unassembled WGS sequence"/>
</dbReference>
<dbReference type="GO" id="GO:0005524">
    <property type="term" value="F:ATP binding"/>
    <property type="evidence" value="ECO:0007669"/>
    <property type="project" value="UniProtKB-KW"/>
</dbReference>
<dbReference type="GO" id="GO:0016020">
    <property type="term" value="C:membrane"/>
    <property type="evidence" value="ECO:0007669"/>
    <property type="project" value="TreeGrafter"/>
</dbReference>
<dbReference type="GO" id="GO:0004467">
    <property type="term" value="F:long-chain fatty acid-CoA ligase activity"/>
    <property type="evidence" value="ECO:0007669"/>
    <property type="project" value="UniProtKB-EC"/>
</dbReference>
<dbReference type="InterPro" id="IPR045851">
    <property type="entry name" value="AMP-bd_C_sf"/>
</dbReference>
<dbReference type="Gene3D" id="3.30.300.30">
    <property type="match status" value="1"/>
</dbReference>
<dbReference type="PANTHER" id="PTHR43272">
    <property type="entry name" value="LONG-CHAIN-FATTY-ACID--COA LIGASE"/>
    <property type="match status" value="1"/>
</dbReference>
<feature type="domain" description="AMP-dependent synthetase/ligase" evidence="4">
    <location>
        <begin position="70"/>
        <end position="475"/>
    </location>
</feature>